<protein>
    <submittedName>
        <fullName evidence="3">Uncharacterized protein LOC115219931</fullName>
    </submittedName>
</protein>
<name>A0A6P7T8G2_9MOLL</name>
<proteinExistence type="predicted"/>
<evidence type="ECO:0000313" key="2">
    <source>
        <dbReference type="Proteomes" id="UP000515154"/>
    </source>
</evidence>
<accession>A0A6P7T8G2</accession>
<feature type="domain" description="Reverse transcriptase" evidence="1">
    <location>
        <begin position="1"/>
        <end position="83"/>
    </location>
</feature>
<dbReference type="RefSeq" id="XP_029646096.1">
    <property type="nucleotide sequence ID" value="XM_029790236.1"/>
</dbReference>
<reference evidence="3" key="1">
    <citation type="submission" date="2025-08" db="UniProtKB">
        <authorList>
            <consortium name="RefSeq"/>
        </authorList>
    </citation>
    <scope>IDENTIFICATION</scope>
</reference>
<dbReference type="PROSITE" id="PS50878">
    <property type="entry name" value="RT_POL"/>
    <property type="match status" value="1"/>
</dbReference>
<dbReference type="Proteomes" id="UP000515154">
    <property type="component" value="Linkage group LG15"/>
</dbReference>
<dbReference type="InterPro" id="IPR000477">
    <property type="entry name" value="RT_dom"/>
</dbReference>
<dbReference type="KEGG" id="osn:115219931"/>
<keyword evidence="2" id="KW-1185">Reference proteome</keyword>
<gene>
    <name evidence="3" type="primary">LOC115219931</name>
</gene>
<evidence type="ECO:0000313" key="3">
    <source>
        <dbReference type="RefSeq" id="XP_029646096.1"/>
    </source>
</evidence>
<evidence type="ECO:0000259" key="1">
    <source>
        <dbReference type="PROSITE" id="PS50878"/>
    </source>
</evidence>
<dbReference type="Pfam" id="PF00078">
    <property type="entry name" value="RVT_1"/>
    <property type="match status" value="1"/>
</dbReference>
<dbReference type="AlphaFoldDB" id="A0A6P7T8G2"/>
<sequence length="124" mass="14267">MVKASTHTEDGIRISESHQLTYLAFADDIVLFTISLIETQNYLDGVMREAKTVGLEINERKTEASWQMESSYPDEFTYLRSTITDLSYNSNGDIIDRRRVVCGAMMQLKHPWSPNMNPTKEIKM</sequence>
<organism evidence="2 3">
    <name type="scientific">Octopus sinensis</name>
    <name type="common">East Asian common octopus</name>
    <dbReference type="NCBI Taxonomy" id="2607531"/>
    <lineage>
        <taxon>Eukaryota</taxon>
        <taxon>Metazoa</taxon>
        <taxon>Spiralia</taxon>
        <taxon>Lophotrochozoa</taxon>
        <taxon>Mollusca</taxon>
        <taxon>Cephalopoda</taxon>
        <taxon>Coleoidea</taxon>
        <taxon>Octopodiformes</taxon>
        <taxon>Octopoda</taxon>
        <taxon>Incirrata</taxon>
        <taxon>Octopodidae</taxon>
        <taxon>Octopus</taxon>
    </lineage>
</organism>